<dbReference type="EMBL" id="SLXD01000006">
    <property type="protein sequence ID" value="TCP02537.1"/>
    <property type="molecule type" value="Genomic_DNA"/>
</dbReference>
<feature type="region of interest" description="Disordered" evidence="1">
    <location>
        <begin position="582"/>
        <end position="607"/>
    </location>
</feature>
<dbReference type="Proteomes" id="UP000295106">
    <property type="component" value="Unassembled WGS sequence"/>
</dbReference>
<accession>A0A4R2MD34</accession>
<sequence>MLGGVTVLTAREFAAAPAPGGAVTVLVQSPAEALATAIASGRDEVDEVLAQWTAGARGLLQHLRGHRDRTVLLHADDLRADLGAAFRRAGVEPPASGLAPAPRTCDDPVLLTIVQAMLSQAPEAQRLHDLLLASCEPADGGGIAGTQAPVQAAAARWNTMRAAARDQARRLRDAGWRHERLQRMTAELDVALDVGQARQRELGAATSDLAAMRERAETSERLHAEQRRVSAELQRQAESDRERAGRDLAAARTECETLRQRVNALESRVRELEPLDTRIRFLDTDGEPCSASAMPDFRGEAGAVVRALGGAVDTVRIGQATGVAPHLGLNLLLSGVRLGAGTAADVSLRLVEHHARPGLALFDTADGHRPLARWEPDGEEGGRAFVLLVPEDGASSQRLAHMGSSDWGRLLLYVGAVEQALHQSAVSGRWPAVATALRGLLEATPRRWRYDAVCATPLQSGGLRVRFANVVWGPRHWPHVDIEWVDVLARPTEAWMSTPAGAREGRPVLGAVTPDADGGPALLRVPLQQTHPAAWQRLGPQDRHTLMAILDALPAVGDAGAPDPTRAVSAAQAARSMLAQALRHDRREQQRQVAAGLLRRRSGGNGR</sequence>
<comment type="caution">
    <text evidence="2">The sequence shown here is derived from an EMBL/GenBank/DDBJ whole genome shotgun (WGS) entry which is preliminary data.</text>
</comment>
<protein>
    <submittedName>
        <fullName evidence="2">Uncharacterized protein</fullName>
    </submittedName>
</protein>
<organism evidence="2 3">
    <name type="scientific">Rubrivivax gelatinosus</name>
    <name type="common">Rhodocyclus gelatinosus</name>
    <name type="synonym">Rhodopseudomonas gelatinosa</name>
    <dbReference type="NCBI Taxonomy" id="28068"/>
    <lineage>
        <taxon>Bacteria</taxon>
        <taxon>Pseudomonadati</taxon>
        <taxon>Pseudomonadota</taxon>
        <taxon>Betaproteobacteria</taxon>
        <taxon>Burkholderiales</taxon>
        <taxon>Sphaerotilaceae</taxon>
        <taxon>Rubrivivax</taxon>
    </lineage>
</organism>
<gene>
    <name evidence="2" type="ORF">EV684_10699</name>
</gene>
<evidence type="ECO:0000313" key="2">
    <source>
        <dbReference type="EMBL" id="TCP02537.1"/>
    </source>
</evidence>
<feature type="region of interest" description="Disordered" evidence="1">
    <location>
        <begin position="215"/>
        <end position="244"/>
    </location>
</feature>
<name>A0A4R2MD34_RUBGE</name>
<dbReference type="AlphaFoldDB" id="A0A4R2MD34"/>
<proteinExistence type="predicted"/>
<evidence type="ECO:0000313" key="3">
    <source>
        <dbReference type="Proteomes" id="UP000295106"/>
    </source>
</evidence>
<evidence type="ECO:0000256" key="1">
    <source>
        <dbReference type="SAM" id="MobiDB-lite"/>
    </source>
</evidence>
<feature type="compositionally biased region" description="Basic residues" evidence="1">
    <location>
        <begin position="598"/>
        <end position="607"/>
    </location>
</feature>
<reference evidence="2 3" key="1">
    <citation type="submission" date="2019-03" db="EMBL/GenBank/DDBJ databases">
        <title>Genomic Encyclopedia of Type Strains, Phase IV (KMG-IV): sequencing the most valuable type-strain genomes for metagenomic binning, comparative biology and taxonomic classification.</title>
        <authorList>
            <person name="Goeker M."/>
        </authorList>
    </citation>
    <scope>NUCLEOTIDE SEQUENCE [LARGE SCALE GENOMIC DNA]</scope>
    <source>
        <strain evidence="2 3">DSM 1709</strain>
    </source>
</reference>